<dbReference type="OrthoDB" id="8879801at2759"/>
<organism evidence="2 3">
    <name type="scientific">Ictalurus punctatus</name>
    <name type="common">Channel catfish</name>
    <name type="synonym">Silurus punctatus</name>
    <dbReference type="NCBI Taxonomy" id="7998"/>
    <lineage>
        <taxon>Eukaryota</taxon>
        <taxon>Metazoa</taxon>
        <taxon>Chordata</taxon>
        <taxon>Craniata</taxon>
        <taxon>Vertebrata</taxon>
        <taxon>Euteleostomi</taxon>
        <taxon>Actinopterygii</taxon>
        <taxon>Neopterygii</taxon>
        <taxon>Teleostei</taxon>
        <taxon>Ostariophysi</taxon>
        <taxon>Siluriformes</taxon>
        <taxon>Ictaluridae</taxon>
        <taxon>Ictalurus</taxon>
    </lineage>
</organism>
<evidence type="ECO:0000256" key="1">
    <source>
        <dbReference type="SAM" id="Phobius"/>
    </source>
</evidence>
<name>A0A2D0SW97_ICTPU</name>
<dbReference type="RefSeq" id="XP_017346949.1">
    <property type="nucleotide sequence ID" value="XM_017491460.3"/>
</dbReference>
<dbReference type="Gene3D" id="3.30.70.960">
    <property type="entry name" value="SEA domain"/>
    <property type="match status" value="1"/>
</dbReference>
<dbReference type="PANTHER" id="PTHR14636">
    <property type="entry name" value="TPA-INDUCED TRANSMEMBRANE PROTEIN"/>
    <property type="match status" value="1"/>
</dbReference>
<keyword evidence="2" id="KW-1185">Reference proteome</keyword>
<dbReference type="GeneID" id="108278243"/>
<dbReference type="InterPro" id="IPR033223">
    <property type="entry name" value="TTMP"/>
</dbReference>
<dbReference type="SUPFAM" id="SSF82671">
    <property type="entry name" value="SEA domain"/>
    <property type="match status" value="1"/>
</dbReference>
<gene>
    <name evidence="3" type="primary">LOC108278243</name>
</gene>
<dbReference type="STRING" id="7998.ENSIPUP00000031232"/>
<keyword evidence="1" id="KW-0472">Membrane</keyword>
<evidence type="ECO:0000313" key="2">
    <source>
        <dbReference type="Proteomes" id="UP000221080"/>
    </source>
</evidence>
<reference evidence="3" key="2">
    <citation type="submission" date="2025-08" db="UniProtKB">
        <authorList>
            <consortium name="RefSeq"/>
        </authorList>
    </citation>
    <scope>IDENTIFICATION</scope>
    <source>
        <tissue evidence="3">Blood</tissue>
    </source>
</reference>
<evidence type="ECO:0000313" key="3">
    <source>
        <dbReference type="RefSeq" id="XP_017346949.1"/>
    </source>
</evidence>
<reference evidence="2" key="1">
    <citation type="journal article" date="2016" name="Nat. Commun.">
        <title>The channel catfish genome sequence provides insights into the evolution of scale formation in teleosts.</title>
        <authorList>
            <person name="Liu Z."/>
            <person name="Liu S."/>
            <person name="Yao J."/>
            <person name="Bao L."/>
            <person name="Zhang J."/>
            <person name="Li Y."/>
            <person name="Jiang C."/>
            <person name="Sun L."/>
            <person name="Wang R."/>
            <person name="Zhang Y."/>
            <person name="Zhou T."/>
            <person name="Zeng Q."/>
            <person name="Fu Q."/>
            <person name="Gao S."/>
            <person name="Li N."/>
            <person name="Koren S."/>
            <person name="Jiang Y."/>
            <person name="Zimin A."/>
            <person name="Xu P."/>
            <person name="Phillippy A.M."/>
            <person name="Geng X."/>
            <person name="Song L."/>
            <person name="Sun F."/>
            <person name="Li C."/>
            <person name="Wang X."/>
            <person name="Chen A."/>
            <person name="Jin Y."/>
            <person name="Yuan Z."/>
            <person name="Yang Y."/>
            <person name="Tan S."/>
            <person name="Peatman E."/>
            <person name="Lu J."/>
            <person name="Qin Z."/>
            <person name="Dunham R."/>
            <person name="Li Z."/>
            <person name="Sonstegard T."/>
            <person name="Feng J."/>
            <person name="Danzmann R.G."/>
            <person name="Schroeder S."/>
            <person name="Scheffler B."/>
            <person name="Duke M.V."/>
            <person name="Ballard L."/>
            <person name="Kucuktas H."/>
            <person name="Kaltenboeck L."/>
            <person name="Liu H."/>
            <person name="Armbruster J."/>
            <person name="Xie Y."/>
            <person name="Kirby M.L."/>
            <person name="Tian Y."/>
            <person name="Flanagan M.E."/>
            <person name="Mu W."/>
            <person name="Waldbieser G.C."/>
        </authorList>
    </citation>
    <scope>NUCLEOTIDE SEQUENCE [LARGE SCALE GENOMIC DNA]</scope>
    <source>
        <strain evidence="2">SDA103</strain>
    </source>
</reference>
<keyword evidence="1" id="KW-0812">Transmembrane</keyword>
<accession>A0A2D0SW97</accession>
<sequence length="249" mass="28346">MSVELYELKLPINNNDEVERMTEPYPGNGSCSNHNIPNATEESQLLSDIQVLESNGAHHIVENIPKVLSGQSSNTPGTLNRLKTELNESVCRNLKVWMLLLIGFSLIILVIFLPIYFCAVNQEDMDDKYSVTEFVVPRFFNGNFTLLNKNVTLDEQSQSNLTQMLTHIYRSSYALGRYFSIAKVNALRSSSSSVEYKLTFKMPEEHKQIIRYTLSKEMVYHVLLQQLYDQDAGDSLYIEPTSLTMEVGS</sequence>
<dbReference type="KEGG" id="ipu:108278243"/>
<dbReference type="Proteomes" id="UP000221080">
    <property type="component" value="Chromosome 17"/>
</dbReference>
<keyword evidence="1" id="KW-1133">Transmembrane helix</keyword>
<protein>
    <submittedName>
        <fullName evidence="3">Uncharacterized protein LOC108278243 isoform X1</fullName>
    </submittedName>
</protein>
<dbReference type="AlphaFoldDB" id="A0A2D0SW97"/>
<dbReference type="InterPro" id="IPR036364">
    <property type="entry name" value="SEA_dom_sf"/>
</dbReference>
<dbReference type="PANTHER" id="PTHR14636:SF1">
    <property type="entry name" value="TPA-INDUCED TRANSMEMBRANE PROTEIN"/>
    <property type="match status" value="1"/>
</dbReference>
<proteinExistence type="predicted"/>
<feature type="transmembrane region" description="Helical" evidence="1">
    <location>
        <begin position="96"/>
        <end position="117"/>
    </location>
</feature>